<dbReference type="AlphaFoldDB" id="A0A4S2KDH0"/>
<dbReference type="Proteomes" id="UP000310200">
    <property type="component" value="Unassembled WGS sequence"/>
</dbReference>
<keyword evidence="2" id="KW-1185">Reference proteome</keyword>
<reference evidence="1 2" key="1">
    <citation type="journal article" date="2019" name="Philos. Trans. R. Soc. Lond., B, Biol. Sci.">
        <title>Ant behaviour and brain gene expression of defending hosts depend on the ecological success of the intruding social parasite.</title>
        <authorList>
            <person name="Kaur R."/>
            <person name="Stoldt M."/>
            <person name="Jongepier E."/>
            <person name="Feldmeyer B."/>
            <person name="Menzel F."/>
            <person name="Bornberg-Bauer E."/>
            <person name="Foitzik S."/>
        </authorList>
    </citation>
    <scope>NUCLEOTIDE SEQUENCE [LARGE SCALE GENOMIC DNA]</scope>
    <source>
        <tissue evidence="1">Whole body</tissue>
    </source>
</reference>
<protein>
    <submittedName>
        <fullName evidence="1">Uncharacterized protein</fullName>
    </submittedName>
</protein>
<sequence length="73" mass="8112">MLLARSTSVKRSEAVRKYTWRTYLSNPENPALTGGHRGRKLVNKCIGCTGCGTSCGTQTAQNKRTNVKRLFTH</sequence>
<dbReference type="EMBL" id="QBLH01002732">
    <property type="protein sequence ID" value="TGZ47353.1"/>
    <property type="molecule type" value="Genomic_DNA"/>
</dbReference>
<organism evidence="1 2">
    <name type="scientific">Temnothorax longispinosus</name>
    <dbReference type="NCBI Taxonomy" id="300112"/>
    <lineage>
        <taxon>Eukaryota</taxon>
        <taxon>Metazoa</taxon>
        <taxon>Ecdysozoa</taxon>
        <taxon>Arthropoda</taxon>
        <taxon>Hexapoda</taxon>
        <taxon>Insecta</taxon>
        <taxon>Pterygota</taxon>
        <taxon>Neoptera</taxon>
        <taxon>Endopterygota</taxon>
        <taxon>Hymenoptera</taxon>
        <taxon>Apocrita</taxon>
        <taxon>Aculeata</taxon>
        <taxon>Formicoidea</taxon>
        <taxon>Formicidae</taxon>
        <taxon>Myrmicinae</taxon>
        <taxon>Temnothorax</taxon>
    </lineage>
</organism>
<gene>
    <name evidence="1" type="ORF">DBV15_00110</name>
</gene>
<name>A0A4S2KDH0_9HYME</name>
<comment type="caution">
    <text evidence="1">The sequence shown here is derived from an EMBL/GenBank/DDBJ whole genome shotgun (WGS) entry which is preliminary data.</text>
</comment>
<accession>A0A4S2KDH0</accession>
<evidence type="ECO:0000313" key="2">
    <source>
        <dbReference type="Proteomes" id="UP000310200"/>
    </source>
</evidence>
<evidence type="ECO:0000313" key="1">
    <source>
        <dbReference type="EMBL" id="TGZ47353.1"/>
    </source>
</evidence>
<proteinExistence type="predicted"/>